<gene>
    <name evidence="2" type="ORF">JGB26_09050</name>
</gene>
<dbReference type="EMBL" id="JAEKOZ010000004">
    <property type="protein sequence ID" value="MBJ3807258.1"/>
    <property type="molecule type" value="Genomic_DNA"/>
</dbReference>
<dbReference type="RefSeq" id="WP_190118213.1">
    <property type="nucleotide sequence ID" value="NZ_BMVR01000010.1"/>
</dbReference>
<protein>
    <recommendedName>
        <fullName evidence="4">PBS lyase</fullName>
    </recommendedName>
</protein>
<accession>A0ABS0X242</accession>
<reference evidence="2 3" key="1">
    <citation type="submission" date="2020-12" db="EMBL/GenBank/DDBJ databases">
        <title>Streptomyces typhae sp. nov., a novel endophytic actinomycete isolated from the root of cattail pollen (Typha angustifolia L.).</title>
        <authorList>
            <person name="Peng C."/>
            <person name="Liu C."/>
        </authorList>
    </citation>
    <scope>NUCLEOTIDE SEQUENCE [LARGE SCALE GENOMIC DNA]</scope>
    <source>
        <strain evidence="2 3">JCM 4753</strain>
    </source>
</reference>
<comment type="caution">
    <text evidence="2">The sequence shown here is derived from an EMBL/GenBank/DDBJ whole genome shotgun (WGS) entry which is preliminary data.</text>
</comment>
<dbReference type="Proteomes" id="UP000634780">
    <property type="component" value="Unassembled WGS sequence"/>
</dbReference>
<evidence type="ECO:0008006" key="4">
    <source>
        <dbReference type="Google" id="ProtNLM"/>
    </source>
</evidence>
<sequence>MTSPEPTTTAARLLAALDPLPHPQRMRELARWGRELRRDGLVRGVLEELEGGGDPHAPGGAGGPGDSRGPSGTNDPDALGSAGGPGAASDPGAPGGAGGPGSGRRTRGPGSPAAPRRWAFGSRDRGRSDPTTGGPHRHAAQLVPGRPYERGIAILLAAITVDTEWIAARLADPDPFVRGHALRAAGPARLPDAAFEAALDDAPEAVRGQLLRAVVAGRRTALADRLVDGVRRAWGDAAAARLLPGCSDEVAARLLPELFHAVRGWSGLARRHGELLLDVVTRHLAAPEALRDSRWEECAAALEATADLAPARVLDLLERYAPTRFPAPLLPHLRVFASADPAAVLRLLTGPWNPALRTSGHLTPAVLRALARSGDPEADAAVRRYARSVADDAGALGRLLAAHPPAARAALFTAARAGRGTSPVTESVVLDALPRRAAADEARRAAAEGRADGAYWVAVLAAESYLPCAEARDHLVAATRRPDAYDRADAWPYLIRNVARSGDTAEVTSLLADLATRIANEQDLVRCEALLALSSMRPALLIEAAAPHLDKLTADAVAARDCSVDSREGLSALAVAVLREHAASGQRELVGWSLRTLTRLSGSTGHVDLGRLDRTLRRGQEHDVYEALRSWIEAGAEKADYGLAFTLARAVGRRAHGMPALQELLWQAVRFGANRTAATAIDLWLDAPATRDERVALVLAREPSAAALPAVHAVLTGRRTDLLDQVLGAAPPYGRFLAQGSAWTVPAGPRQVRRWVPRQQQALLGQLGSAARDAGLPQGDRAVAVARCADVPGAGPALLRDWGADPEVRLAEAALGALARTDLPGDAVPALLAYADGDRARVAVYAASRASRYAPPSRLAPWLRHVLTGHGAKVTSRKEAVRLAAARLPAVGAAALLREVYEAPGAHRDVRAACVAFAAARLLGEEAAWHVLSDATRGDQVLRTALLRTRPLDVGPSHRERYARLVREVSDTEDTEDTENTETAVLAFDTLSRWAPWAPAAADVLAAACADLTRGRLVWQAAGRGLVAAAVATEGGGAALCAALDGLVEGAGRREGAGGMAGGAGEPEGAGGVRGAGPAGGGGGVEVAGQAGVGGVVVERDLPARRRVEFVVAHLAGLRGSTARAVCRRAGEVLAAHDGFVPQAARLLTAALDLAAAESDGTAAAVVRLAALHRDRPALTPATCRALATRVEATPPDAVLVPLARTLASAETPAAALFAVTLTAVQGTRTAWPHEWRTLLHALRRHPTPDVRDAALAVTFTPDA</sequence>
<organism evidence="2 3">
    <name type="scientific">Streptomyces flavofungini</name>
    <dbReference type="NCBI Taxonomy" id="68200"/>
    <lineage>
        <taxon>Bacteria</taxon>
        <taxon>Bacillati</taxon>
        <taxon>Actinomycetota</taxon>
        <taxon>Actinomycetes</taxon>
        <taxon>Kitasatosporales</taxon>
        <taxon>Streptomycetaceae</taxon>
        <taxon>Streptomyces</taxon>
    </lineage>
</organism>
<name>A0ABS0X242_9ACTN</name>
<keyword evidence="3" id="KW-1185">Reference proteome</keyword>
<evidence type="ECO:0000256" key="1">
    <source>
        <dbReference type="SAM" id="MobiDB-lite"/>
    </source>
</evidence>
<feature type="compositionally biased region" description="Low complexity" evidence="1">
    <location>
        <begin position="108"/>
        <end position="117"/>
    </location>
</feature>
<proteinExistence type="predicted"/>
<feature type="compositionally biased region" description="Gly residues" evidence="1">
    <location>
        <begin position="93"/>
        <end position="102"/>
    </location>
</feature>
<evidence type="ECO:0000313" key="3">
    <source>
        <dbReference type="Proteomes" id="UP000634780"/>
    </source>
</evidence>
<feature type="compositionally biased region" description="Gly residues" evidence="1">
    <location>
        <begin position="1057"/>
        <end position="1077"/>
    </location>
</feature>
<feature type="region of interest" description="Disordered" evidence="1">
    <location>
        <begin position="1055"/>
        <end position="1077"/>
    </location>
</feature>
<feature type="region of interest" description="Disordered" evidence="1">
    <location>
        <begin position="45"/>
        <end position="140"/>
    </location>
</feature>
<evidence type="ECO:0000313" key="2">
    <source>
        <dbReference type="EMBL" id="MBJ3807258.1"/>
    </source>
</evidence>